<dbReference type="GO" id="GO:0006355">
    <property type="term" value="P:regulation of DNA-templated transcription"/>
    <property type="evidence" value="ECO:0007669"/>
    <property type="project" value="InterPro"/>
</dbReference>
<feature type="domain" description="HTH luxR-type" evidence="4">
    <location>
        <begin position="5"/>
        <end position="74"/>
    </location>
</feature>
<dbReference type="Gene3D" id="1.10.10.10">
    <property type="entry name" value="Winged helix-like DNA-binding domain superfamily/Winged helix DNA-binding domain"/>
    <property type="match status" value="1"/>
</dbReference>
<dbReference type="PROSITE" id="PS50043">
    <property type="entry name" value="HTH_LUXR_2"/>
    <property type="match status" value="1"/>
</dbReference>
<comment type="caution">
    <text evidence="5">The sequence shown here is derived from an EMBL/GenBank/DDBJ whole genome shotgun (WGS) entry which is preliminary data.</text>
</comment>
<dbReference type="AlphaFoldDB" id="A0A917VNH4"/>
<evidence type="ECO:0000256" key="2">
    <source>
        <dbReference type="ARBA" id="ARBA00023125"/>
    </source>
</evidence>
<evidence type="ECO:0000259" key="4">
    <source>
        <dbReference type="PROSITE" id="PS50043"/>
    </source>
</evidence>
<dbReference type="GO" id="GO:0003677">
    <property type="term" value="F:DNA binding"/>
    <property type="evidence" value="ECO:0007669"/>
    <property type="project" value="UniProtKB-KW"/>
</dbReference>
<dbReference type="CDD" id="cd06170">
    <property type="entry name" value="LuxR_C_like"/>
    <property type="match status" value="1"/>
</dbReference>
<dbReference type="EMBL" id="BMMH01000002">
    <property type="protein sequence ID" value="GGK98907.1"/>
    <property type="molecule type" value="Genomic_DNA"/>
</dbReference>
<reference evidence="5" key="2">
    <citation type="submission" date="2020-09" db="EMBL/GenBank/DDBJ databases">
        <authorList>
            <person name="Sun Q."/>
            <person name="Zhou Y."/>
        </authorList>
    </citation>
    <scope>NUCLEOTIDE SEQUENCE</scope>
    <source>
        <strain evidence="5">CGMCC 4.3508</strain>
    </source>
</reference>
<evidence type="ECO:0000313" key="5">
    <source>
        <dbReference type="EMBL" id="GGK98907.1"/>
    </source>
</evidence>
<evidence type="ECO:0000256" key="3">
    <source>
        <dbReference type="ARBA" id="ARBA00023163"/>
    </source>
</evidence>
<dbReference type="InterPro" id="IPR036388">
    <property type="entry name" value="WH-like_DNA-bd_sf"/>
</dbReference>
<dbReference type="InterPro" id="IPR016032">
    <property type="entry name" value="Sig_transdc_resp-reg_C-effctor"/>
</dbReference>
<dbReference type="PANTHER" id="PTHR44688">
    <property type="entry name" value="DNA-BINDING TRANSCRIPTIONAL ACTIVATOR DEVR_DOSR"/>
    <property type="match status" value="1"/>
</dbReference>
<evidence type="ECO:0000313" key="6">
    <source>
        <dbReference type="Proteomes" id="UP000638263"/>
    </source>
</evidence>
<dbReference type="PRINTS" id="PR00038">
    <property type="entry name" value="HTHLUXR"/>
</dbReference>
<organism evidence="5 6">
    <name type="scientific">Nocardia jinanensis</name>
    <dbReference type="NCBI Taxonomy" id="382504"/>
    <lineage>
        <taxon>Bacteria</taxon>
        <taxon>Bacillati</taxon>
        <taxon>Actinomycetota</taxon>
        <taxon>Actinomycetes</taxon>
        <taxon>Mycobacteriales</taxon>
        <taxon>Nocardiaceae</taxon>
        <taxon>Nocardia</taxon>
    </lineage>
</organism>
<keyword evidence="6" id="KW-1185">Reference proteome</keyword>
<keyword evidence="3" id="KW-0804">Transcription</keyword>
<dbReference type="Proteomes" id="UP000638263">
    <property type="component" value="Unassembled WGS sequence"/>
</dbReference>
<keyword evidence="2" id="KW-0238">DNA-binding</keyword>
<sequence>MRPRHHDPLARLTPREREVLESMAQGLTNQAIAAALTVSERAVEKHIGNIFTKLDLPPSDTHHRRVSAVLRLKG</sequence>
<proteinExistence type="predicted"/>
<dbReference type="Pfam" id="PF00196">
    <property type="entry name" value="GerE"/>
    <property type="match status" value="1"/>
</dbReference>
<dbReference type="SMART" id="SM00421">
    <property type="entry name" value="HTH_LUXR"/>
    <property type="match status" value="1"/>
</dbReference>
<dbReference type="PANTHER" id="PTHR44688:SF16">
    <property type="entry name" value="DNA-BINDING TRANSCRIPTIONAL ACTIVATOR DEVR_DOSR"/>
    <property type="match status" value="1"/>
</dbReference>
<protein>
    <recommendedName>
        <fullName evidence="4">HTH luxR-type domain-containing protein</fullName>
    </recommendedName>
</protein>
<name>A0A917VNH4_9NOCA</name>
<accession>A0A917VNH4</accession>
<keyword evidence="1" id="KW-0805">Transcription regulation</keyword>
<reference evidence="5" key="1">
    <citation type="journal article" date="2014" name="Int. J. Syst. Evol. Microbiol.">
        <title>Complete genome sequence of Corynebacterium casei LMG S-19264T (=DSM 44701T), isolated from a smear-ripened cheese.</title>
        <authorList>
            <consortium name="US DOE Joint Genome Institute (JGI-PGF)"/>
            <person name="Walter F."/>
            <person name="Albersmeier A."/>
            <person name="Kalinowski J."/>
            <person name="Ruckert C."/>
        </authorList>
    </citation>
    <scope>NUCLEOTIDE SEQUENCE</scope>
    <source>
        <strain evidence="5">CGMCC 4.3508</strain>
    </source>
</reference>
<dbReference type="InterPro" id="IPR000792">
    <property type="entry name" value="Tscrpt_reg_LuxR_C"/>
</dbReference>
<gene>
    <name evidence="5" type="ORF">GCM10011588_11900</name>
</gene>
<dbReference type="SUPFAM" id="SSF46894">
    <property type="entry name" value="C-terminal effector domain of the bipartite response regulators"/>
    <property type="match status" value="1"/>
</dbReference>
<evidence type="ECO:0000256" key="1">
    <source>
        <dbReference type="ARBA" id="ARBA00023015"/>
    </source>
</evidence>